<keyword evidence="2" id="KW-1185">Reference proteome</keyword>
<organism evidence="1 2">
    <name type="scientific">Halochromatium glycolicum</name>
    <dbReference type="NCBI Taxonomy" id="85075"/>
    <lineage>
        <taxon>Bacteria</taxon>
        <taxon>Pseudomonadati</taxon>
        <taxon>Pseudomonadota</taxon>
        <taxon>Gammaproteobacteria</taxon>
        <taxon>Chromatiales</taxon>
        <taxon>Chromatiaceae</taxon>
        <taxon>Halochromatium</taxon>
    </lineage>
</organism>
<evidence type="ECO:0000313" key="2">
    <source>
        <dbReference type="Proteomes" id="UP001296776"/>
    </source>
</evidence>
<gene>
    <name evidence="1" type="ORF">CKO40_04070</name>
</gene>
<proteinExistence type="predicted"/>
<reference evidence="1" key="2">
    <citation type="journal article" date="2020" name="Microorganisms">
        <title>Osmotic Adaptation and Compatible Solute Biosynthesis of Phototrophic Bacteria as Revealed from Genome Analyses.</title>
        <authorList>
            <person name="Imhoff J.F."/>
            <person name="Rahn T."/>
            <person name="Kunzel S."/>
            <person name="Keller A."/>
            <person name="Neulinger S.C."/>
        </authorList>
    </citation>
    <scope>NUCLEOTIDE SEQUENCE</scope>
    <source>
        <strain evidence="1">DSM 11080</strain>
    </source>
</reference>
<reference evidence="1" key="1">
    <citation type="submission" date="2017-08" db="EMBL/GenBank/DDBJ databases">
        <authorList>
            <person name="Imhoff J.F."/>
            <person name="Rahn T."/>
            <person name="Kuenzel S."/>
            <person name="Neulinger S.C."/>
        </authorList>
    </citation>
    <scope>NUCLEOTIDE SEQUENCE</scope>
    <source>
        <strain evidence="1">DSM 11080</strain>
    </source>
</reference>
<dbReference type="Proteomes" id="UP001296776">
    <property type="component" value="Unassembled WGS sequence"/>
</dbReference>
<sequence>MHTSDVLIHIDDSLDDAALTGLLRETGEHPGVIGACVNERARHLMVVDFDAEATKPSTILHSLRQRGIGSELIGL</sequence>
<protein>
    <submittedName>
        <fullName evidence="1">Uncharacterized protein</fullName>
    </submittedName>
</protein>
<accession>A0AAJ0U200</accession>
<comment type="caution">
    <text evidence="1">The sequence shown here is derived from an EMBL/GenBank/DDBJ whole genome shotgun (WGS) entry which is preliminary data.</text>
</comment>
<evidence type="ECO:0000313" key="1">
    <source>
        <dbReference type="EMBL" id="MBK1703741.1"/>
    </source>
</evidence>
<name>A0AAJ0U200_9GAMM</name>
<dbReference type="AlphaFoldDB" id="A0AAJ0U200"/>
<dbReference type="RefSeq" id="WP_200344908.1">
    <property type="nucleotide sequence ID" value="NZ_NRSJ01000004.1"/>
</dbReference>
<dbReference type="EMBL" id="NRSJ01000004">
    <property type="protein sequence ID" value="MBK1703741.1"/>
    <property type="molecule type" value="Genomic_DNA"/>
</dbReference>